<dbReference type="RefSeq" id="WP_001242528.1">
    <property type="nucleotide sequence ID" value="NZ_AP027790.1"/>
</dbReference>
<keyword evidence="2" id="KW-1003">Cell membrane</keyword>
<keyword evidence="4 6" id="KW-1133">Transmembrane helix</keyword>
<feature type="transmembrane region" description="Helical" evidence="6">
    <location>
        <begin position="7"/>
        <end position="27"/>
    </location>
</feature>
<feature type="transmembrane region" description="Helical" evidence="6">
    <location>
        <begin position="259"/>
        <end position="278"/>
    </location>
</feature>
<sequence length="421" mass="47805">MRMLKTGLLNFISVLVKVITGLFLNKIMALYVGPAGYALVSQFQNGINFITTFASGAINTGVTKYTAEYANDKGKTSDLFKCITLLAITCCSFFSLTIIVFSEYFSLKLLGTINYSGVIKWFAATLFLFVANSILVSIINGLKEFKLYVLINIFGSLFSLLFSGILIYFFNLKGALIAFATNQSIVFFMTFYLIISKKMVSLKSFIGMPSDFYFIKKLIQYALMAIVSAFCVIYMQIIIRTYIANHFGWVQAGIWDGVWRISSLYLMLVTVPLGVYYLPRLAELHTKSLLLREIKQGYLFLLPIIIISAIIIYYLRYFIIELLFSKSFVSMGDIIGWQLLGDIFKIGSWLLSYIMLSKALTKTYIITEITTALLFLGGVHYLSPLYGLKGVTLAYCITYFCYWIMMIVVIISYFKGNFRNE</sequence>
<feature type="transmembrane region" description="Helical" evidence="6">
    <location>
        <begin position="121"/>
        <end position="142"/>
    </location>
</feature>
<dbReference type="EMBL" id="AY035396">
    <property type="protein sequence ID" value="AAK60454.1"/>
    <property type="molecule type" value="Genomic_DNA"/>
</dbReference>
<keyword evidence="5 6" id="KW-0472">Membrane</keyword>
<dbReference type="PANTHER" id="PTHR30250:SF30">
    <property type="entry name" value="LIPID III FLIPPASE"/>
    <property type="match status" value="1"/>
</dbReference>
<dbReference type="GO" id="GO:0005886">
    <property type="term" value="C:plasma membrane"/>
    <property type="evidence" value="ECO:0007669"/>
    <property type="project" value="UniProtKB-SubCell"/>
</dbReference>
<proteinExistence type="predicted"/>
<comment type="subcellular location">
    <subcellularLocation>
        <location evidence="1">Cell membrane</location>
        <topology evidence="1">Multi-pass membrane protein</topology>
    </subcellularLocation>
</comment>
<feature type="transmembrane region" description="Helical" evidence="6">
    <location>
        <begin position="176"/>
        <end position="195"/>
    </location>
</feature>
<dbReference type="PATRIC" id="fig|562.7007.peg.301"/>
<evidence type="ECO:0000256" key="1">
    <source>
        <dbReference type="ARBA" id="ARBA00004651"/>
    </source>
</evidence>
<dbReference type="InterPro" id="IPR044550">
    <property type="entry name" value="WzxE"/>
</dbReference>
<evidence type="ECO:0000256" key="3">
    <source>
        <dbReference type="ARBA" id="ARBA00022692"/>
    </source>
</evidence>
<feature type="transmembrane region" description="Helical" evidence="6">
    <location>
        <begin position="47"/>
        <end position="67"/>
    </location>
</feature>
<organism evidence="7">
    <name type="scientific">Escherichia coli</name>
    <dbReference type="NCBI Taxonomy" id="562"/>
    <lineage>
        <taxon>Bacteria</taxon>
        <taxon>Pseudomonadati</taxon>
        <taxon>Pseudomonadota</taxon>
        <taxon>Gammaproteobacteria</taxon>
        <taxon>Enterobacterales</taxon>
        <taxon>Enterobacteriaceae</taxon>
        <taxon>Escherichia</taxon>
    </lineage>
</organism>
<evidence type="ECO:0000313" key="7">
    <source>
        <dbReference type="EMBL" id="AAK60454.1"/>
    </source>
</evidence>
<dbReference type="InterPro" id="IPR050833">
    <property type="entry name" value="Poly_Biosynth_Transport"/>
</dbReference>
<dbReference type="GO" id="GO:0009246">
    <property type="term" value="P:enterobacterial common antigen biosynthetic process"/>
    <property type="evidence" value="ECO:0007669"/>
    <property type="project" value="InterPro"/>
</dbReference>
<dbReference type="CDD" id="cd13125">
    <property type="entry name" value="MATE_like_10"/>
    <property type="match status" value="1"/>
</dbReference>
<accession>Q8GMJ7</accession>
<dbReference type="AlphaFoldDB" id="Q8GMJ7"/>
<feature type="transmembrane region" description="Helical" evidence="6">
    <location>
        <begin position="335"/>
        <end position="356"/>
    </location>
</feature>
<reference evidence="7" key="1">
    <citation type="journal article" date="2002" name="J. Appl. Microbiol.">
        <title>Identification of the O-antigen biosynthesis genes of Escherichia coli O91 and development of a O91 PCR serotyping test.</title>
        <authorList>
            <person name="Perelle S."/>
            <person name="Dilasser F."/>
            <person name="Grout J."/>
            <person name="Fach P."/>
        </authorList>
    </citation>
    <scope>NUCLEOTIDE SEQUENCE</scope>
    <source>
        <strain evidence="7">ECA95</strain>
    </source>
</reference>
<evidence type="ECO:0000256" key="2">
    <source>
        <dbReference type="ARBA" id="ARBA00022475"/>
    </source>
</evidence>
<keyword evidence="3 6" id="KW-0812">Transmembrane</keyword>
<feature type="transmembrane region" description="Helical" evidence="6">
    <location>
        <begin position="363"/>
        <end position="386"/>
    </location>
</feature>
<feature type="transmembrane region" description="Helical" evidence="6">
    <location>
        <begin position="149"/>
        <end position="170"/>
    </location>
</feature>
<gene>
    <name evidence="7" type="primary">wzx</name>
</gene>
<feature type="transmembrane region" description="Helical" evidence="6">
    <location>
        <begin position="218"/>
        <end position="239"/>
    </location>
</feature>
<evidence type="ECO:0000256" key="6">
    <source>
        <dbReference type="SAM" id="Phobius"/>
    </source>
</evidence>
<feature type="transmembrane region" description="Helical" evidence="6">
    <location>
        <begin position="298"/>
        <end position="315"/>
    </location>
</feature>
<evidence type="ECO:0000256" key="5">
    <source>
        <dbReference type="ARBA" id="ARBA00023136"/>
    </source>
</evidence>
<feature type="transmembrane region" description="Helical" evidence="6">
    <location>
        <begin position="392"/>
        <end position="414"/>
    </location>
</feature>
<name>Q8GMJ7_ECOLX</name>
<protein>
    <submittedName>
        <fullName evidence="7">Putative flippase</fullName>
    </submittedName>
</protein>
<feature type="transmembrane region" description="Helical" evidence="6">
    <location>
        <begin position="79"/>
        <end position="101"/>
    </location>
</feature>
<dbReference type="PANTHER" id="PTHR30250">
    <property type="entry name" value="PST FAMILY PREDICTED COLANIC ACID TRANSPORTER"/>
    <property type="match status" value="1"/>
</dbReference>
<evidence type="ECO:0000256" key="4">
    <source>
        <dbReference type="ARBA" id="ARBA00022989"/>
    </source>
</evidence>